<dbReference type="Proteomes" id="UP000315289">
    <property type="component" value="Unassembled WGS sequence"/>
</dbReference>
<evidence type="ECO:0000313" key="1">
    <source>
        <dbReference type="EMBL" id="TVP41530.1"/>
    </source>
</evidence>
<sequence length="41" mass="4761">MLKSVSDIYIEVDYNRSMELNDICENYGERICDCGYCCQDG</sequence>
<accession>A0A557SY45</accession>
<gene>
    <name evidence="1" type="ORF">NARC_30245</name>
</gene>
<comment type="caution">
    <text evidence="1">The sequence shown here is derived from an EMBL/GenBank/DDBJ whole genome shotgun (WGS) entry which is preliminary data.</text>
</comment>
<dbReference type="EMBL" id="VOAH01000003">
    <property type="protein sequence ID" value="TVP41530.1"/>
    <property type="molecule type" value="Genomic_DNA"/>
</dbReference>
<dbReference type="AlphaFoldDB" id="A0A557SY45"/>
<evidence type="ECO:0000313" key="2">
    <source>
        <dbReference type="Proteomes" id="UP000315289"/>
    </source>
</evidence>
<name>A0A557SY45_9ARCH</name>
<protein>
    <submittedName>
        <fullName evidence="1">Uncharacterized protein</fullName>
    </submittedName>
</protein>
<organism evidence="1 2">
    <name type="scientific">Candidatus Nitrosocosmicus arcticus</name>
    <dbReference type="NCBI Taxonomy" id="2035267"/>
    <lineage>
        <taxon>Archaea</taxon>
        <taxon>Nitrososphaerota</taxon>
        <taxon>Nitrososphaeria</taxon>
        <taxon>Nitrososphaerales</taxon>
        <taxon>Nitrososphaeraceae</taxon>
        <taxon>Candidatus Nitrosocosmicus</taxon>
    </lineage>
</organism>
<proteinExistence type="predicted"/>
<reference evidence="1 2" key="1">
    <citation type="journal article" date="2019" name="Front. Microbiol.">
        <title>Ammonia Oxidation by the Arctic Terrestrial Thaumarchaeote Candidatus Nitrosocosmicus arcticus Is Stimulated by Increasing Temperatures.</title>
        <authorList>
            <person name="Alves R.J.E."/>
            <person name="Kerou M."/>
            <person name="Zappe A."/>
            <person name="Bittner R."/>
            <person name="Abby S.S."/>
            <person name="Schmidt H.A."/>
            <person name="Pfeifer K."/>
            <person name="Schleper C."/>
        </authorList>
    </citation>
    <scope>NUCLEOTIDE SEQUENCE [LARGE SCALE GENOMIC DNA]</scope>
    <source>
        <strain evidence="1 2">Kfb</strain>
    </source>
</reference>
<keyword evidence="2" id="KW-1185">Reference proteome</keyword>